<accession>A0A069AGI7</accession>
<protein>
    <submittedName>
        <fullName evidence="3">ABC-type transport system, multidrug-family permease</fullName>
    </submittedName>
</protein>
<feature type="transmembrane region" description="Helical" evidence="1">
    <location>
        <begin position="224"/>
        <end position="248"/>
    </location>
</feature>
<sequence>MMYLVKAEMIKILKSKSVWIIWLFLIFFGFFLIRKFDVLDTYADIFYKIEGSIPLIGFIMFIITSGNYIKEYDSNMTGLINTTKKGKKSVVLSKLVANGLILSIINISFILLVGIRGFSFFDFKNLNESIHNLWYFGNSNLNLTVIQMYIIVILTTIFASFIFAQIGLTLSSIFKSAVIPFILGGLIMAIPYFSVGFIPDKAIKFMSVTPNWIMMSQQMVKYNVPIILIVFSIVISIILMIVLTKITYENFTSSKRF</sequence>
<keyword evidence="1" id="KW-0812">Transmembrane</keyword>
<evidence type="ECO:0000313" key="2">
    <source>
        <dbReference type="EMBL" id="CDS86951.1"/>
    </source>
</evidence>
<feature type="transmembrane region" description="Helical" evidence="1">
    <location>
        <begin position="146"/>
        <end position="170"/>
    </location>
</feature>
<feature type="transmembrane region" description="Helical" evidence="1">
    <location>
        <begin position="177"/>
        <end position="198"/>
    </location>
</feature>
<dbReference type="RefSeq" id="WP_021366656.1">
    <property type="nucleotide sequence ID" value="NZ_BBYB01000069.1"/>
</dbReference>
<reference evidence="3" key="1">
    <citation type="submission" date="2014-07" db="EMBL/GenBank/DDBJ databases">
        <authorList>
            <person name="Monot Marc"/>
        </authorList>
    </citation>
    <scope>NUCLEOTIDE SEQUENCE</scope>
    <source>
        <strain evidence="4">7032989</strain>
        <strain evidence="2">7032994</strain>
    </source>
</reference>
<feature type="transmembrane region" description="Helical" evidence="1">
    <location>
        <begin position="45"/>
        <end position="69"/>
    </location>
</feature>
<dbReference type="AlphaFoldDB" id="A0A069AGI7"/>
<evidence type="ECO:0000256" key="1">
    <source>
        <dbReference type="SAM" id="Phobius"/>
    </source>
</evidence>
<dbReference type="EMBL" id="LK932515">
    <property type="protein sequence ID" value="CDS87291.1"/>
    <property type="molecule type" value="Genomic_DNA"/>
</dbReference>
<gene>
    <name evidence="4" type="ORF">BN1095_920009</name>
    <name evidence="3" type="ORF">BN1096_610109</name>
    <name evidence="2" type="ORF">BN1097_610058</name>
</gene>
<name>A0A069AGI7_CLODI</name>
<keyword evidence="1" id="KW-1133">Transmembrane helix</keyword>
<evidence type="ECO:0000313" key="3">
    <source>
        <dbReference type="EMBL" id="CDS87291.1"/>
    </source>
</evidence>
<feature type="transmembrane region" description="Helical" evidence="1">
    <location>
        <begin position="90"/>
        <end position="115"/>
    </location>
</feature>
<keyword evidence="1" id="KW-0472">Membrane</keyword>
<dbReference type="EMBL" id="LK933537">
    <property type="protein sequence ID" value="CDT81829.1"/>
    <property type="molecule type" value="Genomic_DNA"/>
</dbReference>
<proteinExistence type="predicted"/>
<organism evidence="3">
    <name type="scientific">Clostridioides difficile</name>
    <name type="common">Peptoclostridium difficile</name>
    <dbReference type="NCBI Taxonomy" id="1496"/>
    <lineage>
        <taxon>Bacteria</taxon>
        <taxon>Bacillati</taxon>
        <taxon>Bacillota</taxon>
        <taxon>Clostridia</taxon>
        <taxon>Peptostreptococcales</taxon>
        <taxon>Peptostreptococcaceae</taxon>
        <taxon>Clostridioides</taxon>
    </lineage>
</organism>
<evidence type="ECO:0000313" key="4">
    <source>
        <dbReference type="EMBL" id="CDT81829.1"/>
    </source>
</evidence>
<feature type="transmembrane region" description="Helical" evidence="1">
    <location>
        <begin position="12"/>
        <end position="33"/>
    </location>
</feature>
<dbReference type="EMBL" id="LK932400">
    <property type="protein sequence ID" value="CDS86951.1"/>
    <property type="molecule type" value="Genomic_DNA"/>
</dbReference>